<comment type="caution">
    <text evidence="1">The sequence shown here is derived from an EMBL/GenBank/DDBJ whole genome shotgun (WGS) entry which is preliminary data.</text>
</comment>
<name>A0A094Y0B0_LATSK</name>
<evidence type="ECO:0000313" key="2">
    <source>
        <dbReference type="Proteomes" id="UP000239650"/>
    </source>
</evidence>
<evidence type="ECO:0000313" key="1">
    <source>
        <dbReference type="EMBL" id="SPE21561.1"/>
    </source>
</evidence>
<dbReference type="GeneID" id="57132818"/>
<sequence>MTIEQIPANTLADLAALLNRREVPDEIMATGPELIQYGQHLMASQLSDEAHLGSDLGGAGLLTLIEQANTAFFDHFHLFDDATPIDAKLTRKVVTLYRLKPIDDQHFLFRLKQLDY</sequence>
<protein>
    <submittedName>
        <fullName evidence="1">Uncharacterized protein</fullName>
    </submittedName>
</protein>
<dbReference type="AlphaFoldDB" id="A0A094Y0B0"/>
<accession>A0A094Y0B0</accession>
<reference evidence="1 2" key="1">
    <citation type="submission" date="2018-02" db="EMBL/GenBank/DDBJ databases">
        <authorList>
            <person name="Rodrigo-Torres L."/>
            <person name="Arahal R. D."/>
            <person name="Lucena T."/>
        </authorList>
    </citation>
    <scope>NUCLEOTIDE SEQUENCE [LARGE SCALE GENOMIC DNA]</scope>
    <source>
        <strain evidence="1 2">CECT 9267</strain>
    </source>
</reference>
<dbReference type="RefSeq" id="WP_016264309.1">
    <property type="nucleotide sequence ID" value="NZ_CAKMCP010000003.1"/>
</dbReference>
<dbReference type="EMBL" id="OKRC01000006">
    <property type="protein sequence ID" value="SPE21561.1"/>
    <property type="molecule type" value="Genomic_DNA"/>
</dbReference>
<gene>
    <name evidence="1" type="ORF">LAS9267_01445</name>
</gene>
<organism evidence="1 2">
    <name type="scientific">Latilactobacillus sakei</name>
    <name type="common">Lactobacillus sakei</name>
    <dbReference type="NCBI Taxonomy" id="1599"/>
    <lineage>
        <taxon>Bacteria</taxon>
        <taxon>Bacillati</taxon>
        <taxon>Bacillota</taxon>
        <taxon>Bacilli</taxon>
        <taxon>Lactobacillales</taxon>
        <taxon>Lactobacillaceae</taxon>
        <taxon>Latilactobacillus</taxon>
    </lineage>
</organism>
<dbReference type="Proteomes" id="UP000239650">
    <property type="component" value="Unassembled WGS sequence"/>
</dbReference>
<proteinExistence type="predicted"/>